<protein>
    <submittedName>
        <fullName evidence="3">Serine/threonine-protein phosphatase family protein</fullName>
    </submittedName>
</protein>
<keyword evidence="4" id="KW-1185">Reference proteome</keyword>
<sequence length="363" mass="38999">MQLLGPTTVSTSPRLPPLMRRTRIVCISDTHNSRVKLPKGDVLIHAGDLTNQGSYSEITRAVAWLEEAPFECKIVVAGNHDITLDRAFYAQHNRRFHNQSPQPTDECLALLTASPSITYLSHGSASVFLKAAGGPHTQFTVFGSPYSPRDGTSSWAFQYDRMGTSMSGSSLSFPAGPGTVPYADDSAAAVGVWSAIPATADIVVTHTPPFGHCDWSTARDRAMGCEGLRRALWQTRPRLVVCGHVHEGRGVERVRWSSEGEQGSADGAGGEVAVDSWQDPGRDGGKLSIVDLTTRGTRHSLDDGTAGQASEGRWTQAGDGKGRRESCIVNCAITATNYPHVGGKRLNKPVVVDLDLPVWEEPG</sequence>
<dbReference type="Pfam" id="PF00149">
    <property type="entry name" value="Metallophos"/>
    <property type="match status" value="1"/>
</dbReference>
<dbReference type="PANTHER" id="PTHR12905:SF16">
    <property type="entry name" value="SER_THR PROTEIN PHOSPHATASE FAMILY PROTEIN (AFU_ORTHOLOGUE AFUA_1G06000)"/>
    <property type="match status" value="1"/>
</dbReference>
<feature type="domain" description="Calcineurin-like phosphoesterase" evidence="2">
    <location>
        <begin position="23"/>
        <end position="247"/>
    </location>
</feature>
<dbReference type="RefSeq" id="XP_014170726.1">
    <property type="nucleotide sequence ID" value="XM_014315251.1"/>
</dbReference>
<accession>F0XMF9</accession>
<dbReference type="CDD" id="cd07379">
    <property type="entry name" value="MPP_239FB"/>
    <property type="match status" value="1"/>
</dbReference>
<dbReference type="AlphaFoldDB" id="F0XMF9"/>
<dbReference type="InterPro" id="IPR004843">
    <property type="entry name" value="Calcineurin-like_PHP"/>
</dbReference>
<dbReference type="HOGENOM" id="CLU_041441_0_0_1"/>
<dbReference type="GeneID" id="25979591"/>
<dbReference type="eggNOG" id="KOG3947">
    <property type="taxonomic scope" value="Eukaryota"/>
</dbReference>
<dbReference type="SUPFAM" id="SSF56300">
    <property type="entry name" value="Metallo-dependent phosphatases"/>
    <property type="match status" value="1"/>
</dbReference>
<dbReference type="PANTHER" id="PTHR12905">
    <property type="entry name" value="METALLOPHOSPHOESTERASE"/>
    <property type="match status" value="1"/>
</dbReference>
<dbReference type="InterPro" id="IPR051693">
    <property type="entry name" value="UPF0046_metallophosphoest"/>
</dbReference>
<proteinExistence type="predicted"/>
<dbReference type="OrthoDB" id="630188at2759"/>
<evidence type="ECO:0000259" key="2">
    <source>
        <dbReference type="Pfam" id="PF00149"/>
    </source>
</evidence>
<evidence type="ECO:0000256" key="1">
    <source>
        <dbReference type="SAM" id="MobiDB-lite"/>
    </source>
</evidence>
<dbReference type="InParanoid" id="F0XMF9"/>
<evidence type="ECO:0000313" key="4">
    <source>
        <dbReference type="Proteomes" id="UP000007796"/>
    </source>
</evidence>
<evidence type="ECO:0000313" key="3">
    <source>
        <dbReference type="EMBL" id="EFX01244.1"/>
    </source>
</evidence>
<reference evidence="3 4" key="1">
    <citation type="journal article" date="2011" name="Proc. Natl. Acad. Sci. U.S.A.">
        <title>Genome and transcriptome analyses of the mountain pine beetle-fungal symbiont Grosmannia clavigera, a lodgepole pine pathogen.</title>
        <authorList>
            <person name="DiGuistini S."/>
            <person name="Wang Y."/>
            <person name="Liao N.Y."/>
            <person name="Taylor G."/>
            <person name="Tanguay P."/>
            <person name="Feau N."/>
            <person name="Henrissat B."/>
            <person name="Chan S.K."/>
            <person name="Hesse-Orce U."/>
            <person name="Alamouti S.M."/>
            <person name="Tsui C.K.M."/>
            <person name="Docking R.T."/>
            <person name="Levasseur A."/>
            <person name="Haridas S."/>
            <person name="Robertson G."/>
            <person name="Birol I."/>
            <person name="Holt R.A."/>
            <person name="Marra M.A."/>
            <person name="Hamelin R.C."/>
            <person name="Hirst M."/>
            <person name="Jones S.J.M."/>
            <person name="Bohlmann J."/>
            <person name="Breuil C."/>
        </authorList>
    </citation>
    <scope>NUCLEOTIDE SEQUENCE [LARGE SCALE GENOMIC DNA]</scope>
    <source>
        <strain evidence="4">kw1407 / UAMH 11150</strain>
    </source>
</reference>
<dbReference type="GO" id="GO:0016787">
    <property type="term" value="F:hydrolase activity"/>
    <property type="evidence" value="ECO:0007669"/>
    <property type="project" value="InterPro"/>
</dbReference>
<dbReference type="Gene3D" id="3.60.21.10">
    <property type="match status" value="1"/>
</dbReference>
<dbReference type="EMBL" id="GL629794">
    <property type="protein sequence ID" value="EFX01244.1"/>
    <property type="molecule type" value="Genomic_DNA"/>
</dbReference>
<name>F0XMF9_GROCL</name>
<dbReference type="Proteomes" id="UP000007796">
    <property type="component" value="Unassembled WGS sequence"/>
</dbReference>
<gene>
    <name evidence="3" type="ORF">CMQ_6186</name>
</gene>
<organism evidence="4">
    <name type="scientific">Grosmannia clavigera (strain kw1407 / UAMH 11150)</name>
    <name type="common">Blue stain fungus</name>
    <name type="synonym">Graphiocladiella clavigera</name>
    <dbReference type="NCBI Taxonomy" id="655863"/>
    <lineage>
        <taxon>Eukaryota</taxon>
        <taxon>Fungi</taxon>
        <taxon>Dikarya</taxon>
        <taxon>Ascomycota</taxon>
        <taxon>Pezizomycotina</taxon>
        <taxon>Sordariomycetes</taxon>
        <taxon>Sordariomycetidae</taxon>
        <taxon>Ophiostomatales</taxon>
        <taxon>Ophiostomataceae</taxon>
        <taxon>Leptographium</taxon>
    </lineage>
</organism>
<feature type="region of interest" description="Disordered" evidence="1">
    <location>
        <begin position="256"/>
        <end position="321"/>
    </location>
</feature>
<dbReference type="InterPro" id="IPR029052">
    <property type="entry name" value="Metallo-depent_PP-like"/>
</dbReference>